<dbReference type="AlphaFoldDB" id="A0A8J2PI13"/>
<evidence type="ECO:0000313" key="3">
    <source>
        <dbReference type="Proteomes" id="UP000708208"/>
    </source>
</evidence>
<dbReference type="Proteomes" id="UP000708208">
    <property type="component" value="Unassembled WGS sequence"/>
</dbReference>
<name>A0A8J2PI13_9HEXA</name>
<evidence type="ECO:0000256" key="1">
    <source>
        <dbReference type="SAM" id="SignalP"/>
    </source>
</evidence>
<gene>
    <name evidence="2" type="ORF">AFUS01_LOCUS25260</name>
</gene>
<dbReference type="EMBL" id="CAJVCH010323389">
    <property type="protein sequence ID" value="CAG7786704.1"/>
    <property type="molecule type" value="Genomic_DNA"/>
</dbReference>
<accession>A0A8J2PI13</accession>
<feature type="signal peptide" evidence="1">
    <location>
        <begin position="1"/>
        <end position="16"/>
    </location>
</feature>
<keyword evidence="1" id="KW-0732">Signal</keyword>
<feature type="chain" id="PRO_5035221719" description="Protein G12" evidence="1">
    <location>
        <begin position="17"/>
        <end position="193"/>
    </location>
</feature>
<dbReference type="InterPro" id="IPR010629">
    <property type="entry name" value="Ins_allergen"/>
</dbReference>
<proteinExistence type="predicted"/>
<sequence length="193" mass="21880">MILILLFSLAFATVQALPSEFSYEESFDTELINFGKDFSDLRATFLERQEVLSVPKVRDIVDRALQKYPELPSIVRGIRIFLTGPDAAPLFTALKKVIVPVVEALKILYREIELELEKAGEVLTEQGIRLFFYLQQPDVIQVVQKFQALPEVIALDKYAKEYGINILEGLSKLEDFLSSGNYIPTSNMIAGRF</sequence>
<comment type="caution">
    <text evidence="2">The sequence shown here is derived from an EMBL/GenBank/DDBJ whole genome shotgun (WGS) entry which is preliminary data.</text>
</comment>
<keyword evidence="3" id="KW-1185">Reference proteome</keyword>
<evidence type="ECO:0000313" key="2">
    <source>
        <dbReference type="EMBL" id="CAG7786704.1"/>
    </source>
</evidence>
<protein>
    <recommendedName>
        <fullName evidence="4">Protein G12</fullName>
    </recommendedName>
</protein>
<organism evidence="2 3">
    <name type="scientific">Allacma fusca</name>
    <dbReference type="NCBI Taxonomy" id="39272"/>
    <lineage>
        <taxon>Eukaryota</taxon>
        <taxon>Metazoa</taxon>
        <taxon>Ecdysozoa</taxon>
        <taxon>Arthropoda</taxon>
        <taxon>Hexapoda</taxon>
        <taxon>Collembola</taxon>
        <taxon>Symphypleona</taxon>
        <taxon>Sminthuridae</taxon>
        <taxon>Allacma</taxon>
    </lineage>
</organism>
<dbReference type="Pfam" id="PF06757">
    <property type="entry name" value="Ins_allergen_rp"/>
    <property type="match status" value="1"/>
</dbReference>
<evidence type="ECO:0008006" key="4">
    <source>
        <dbReference type="Google" id="ProtNLM"/>
    </source>
</evidence>
<reference evidence="2" key="1">
    <citation type="submission" date="2021-06" db="EMBL/GenBank/DDBJ databases">
        <authorList>
            <person name="Hodson N. C."/>
            <person name="Mongue J. A."/>
            <person name="Jaron S. K."/>
        </authorList>
    </citation>
    <scope>NUCLEOTIDE SEQUENCE</scope>
</reference>